<dbReference type="InterPro" id="IPR051083">
    <property type="entry name" value="GrpII_Intron_Splice-Mob/Def"/>
</dbReference>
<dbReference type="STRING" id="1802772.A3H60_02390"/>
<proteinExistence type="predicted"/>
<reference evidence="2 3" key="1">
    <citation type="journal article" date="2016" name="Nat. Commun.">
        <title>Thousands of microbial genomes shed light on interconnected biogeochemical processes in an aquifer system.</title>
        <authorList>
            <person name="Anantharaman K."/>
            <person name="Brown C.T."/>
            <person name="Hug L.A."/>
            <person name="Sharon I."/>
            <person name="Castelle C.J."/>
            <person name="Probst A.J."/>
            <person name="Thomas B.C."/>
            <person name="Singh A."/>
            <person name="Wilkins M.J."/>
            <person name="Karaoz U."/>
            <person name="Brodie E.L."/>
            <person name="Williams K.H."/>
            <person name="Hubbard S.S."/>
            <person name="Banfield J.F."/>
        </authorList>
    </citation>
    <scope>NUCLEOTIDE SEQUENCE [LARGE SCALE GENOMIC DNA]</scope>
</reference>
<dbReference type="PANTHER" id="PTHR34047:SF8">
    <property type="entry name" value="PROTEIN YKFC"/>
    <property type="match status" value="1"/>
</dbReference>
<protein>
    <submittedName>
        <fullName evidence="2">Uncharacterized protein</fullName>
    </submittedName>
</protein>
<evidence type="ECO:0000256" key="1">
    <source>
        <dbReference type="SAM" id="MobiDB-lite"/>
    </source>
</evidence>
<gene>
    <name evidence="2" type="ORF">A3H60_02390</name>
</gene>
<sequence>MRVYKNLFNKIIDPENLFLAWDEFKRGKRHKLDVMNFEKNLEQNIFELHRDLKNKTYAHRGYTDFYIHDPKRRHIHKATVRDRVLHHAVFQIVNPIFEPTFIIDSFSCRVGKGTHRGVLAAESMLRKVSRNYTRPCYVLKCDVRKFFDTINHSIMLSILGKRIKDTDTVALLREIIGSYRTGRRDRRERERERRGASRRYTNRQSDFPAFR</sequence>
<name>A0A1G2UJV8_9BACT</name>
<organism evidence="2 3">
    <name type="scientific">Candidatus Zambryskibacteria bacterium RIFCSPLOWO2_02_FULL_44_12b</name>
    <dbReference type="NCBI Taxonomy" id="1802772"/>
    <lineage>
        <taxon>Bacteria</taxon>
        <taxon>Candidatus Zambryskiibacteriota</taxon>
    </lineage>
</organism>
<evidence type="ECO:0000313" key="2">
    <source>
        <dbReference type="EMBL" id="OHB09716.1"/>
    </source>
</evidence>
<evidence type="ECO:0000313" key="3">
    <source>
        <dbReference type="Proteomes" id="UP000177202"/>
    </source>
</evidence>
<dbReference type="AlphaFoldDB" id="A0A1G2UJV8"/>
<dbReference type="InterPro" id="IPR043502">
    <property type="entry name" value="DNA/RNA_pol_sf"/>
</dbReference>
<feature type="region of interest" description="Disordered" evidence="1">
    <location>
        <begin position="183"/>
        <end position="211"/>
    </location>
</feature>
<dbReference type="Proteomes" id="UP000177202">
    <property type="component" value="Unassembled WGS sequence"/>
</dbReference>
<feature type="compositionally biased region" description="Basic and acidic residues" evidence="1">
    <location>
        <begin position="185"/>
        <end position="195"/>
    </location>
</feature>
<dbReference type="PANTHER" id="PTHR34047">
    <property type="entry name" value="NUCLEAR INTRON MATURASE 1, MITOCHONDRIAL-RELATED"/>
    <property type="match status" value="1"/>
</dbReference>
<dbReference type="EMBL" id="MHWP01000028">
    <property type="protein sequence ID" value="OHB09716.1"/>
    <property type="molecule type" value="Genomic_DNA"/>
</dbReference>
<dbReference type="SUPFAM" id="SSF56672">
    <property type="entry name" value="DNA/RNA polymerases"/>
    <property type="match status" value="1"/>
</dbReference>
<comment type="caution">
    <text evidence="2">The sequence shown here is derived from an EMBL/GenBank/DDBJ whole genome shotgun (WGS) entry which is preliminary data.</text>
</comment>
<accession>A0A1G2UJV8</accession>